<dbReference type="InterPro" id="IPR029063">
    <property type="entry name" value="SAM-dependent_MTases_sf"/>
</dbReference>
<dbReference type="STRING" id="312017.W7X2L6"/>
<dbReference type="SUPFAM" id="SSF53335">
    <property type="entry name" value="S-adenosyl-L-methionine-dependent methyltransferases"/>
    <property type="match status" value="1"/>
</dbReference>
<dbReference type="CDD" id="cd02440">
    <property type="entry name" value="AdoMet_MTases"/>
    <property type="match status" value="1"/>
</dbReference>
<keyword evidence="4" id="KW-0831">Ubiquinone biosynthesis</keyword>
<comment type="catalytic activity">
    <reaction evidence="4">
        <text>a 2-methoxy-6-(all-trans-polyprenyl)benzene-1,4-diol + S-adenosyl-L-methionine = a 5-methoxy-2-methyl-3-(all-trans-polyprenyl)benzene-1,4-diol + S-adenosyl-L-homocysteine + H(+)</text>
        <dbReference type="Rhea" id="RHEA:28286"/>
        <dbReference type="Rhea" id="RHEA-COMP:10858"/>
        <dbReference type="Rhea" id="RHEA-COMP:10859"/>
        <dbReference type="ChEBI" id="CHEBI:15378"/>
        <dbReference type="ChEBI" id="CHEBI:57856"/>
        <dbReference type="ChEBI" id="CHEBI:59789"/>
        <dbReference type="ChEBI" id="CHEBI:84166"/>
        <dbReference type="ChEBI" id="CHEBI:84167"/>
        <dbReference type="EC" id="2.1.1.201"/>
    </reaction>
</comment>
<organism evidence="5 6">
    <name type="scientific">Tetrahymena thermophila (strain SB210)</name>
    <dbReference type="NCBI Taxonomy" id="312017"/>
    <lineage>
        <taxon>Eukaryota</taxon>
        <taxon>Sar</taxon>
        <taxon>Alveolata</taxon>
        <taxon>Ciliophora</taxon>
        <taxon>Intramacronucleata</taxon>
        <taxon>Oligohymenophorea</taxon>
        <taxon>Hymenostomatida</taxon>
        <taxon>Tetrahymenina</taxon>
        <taxon>Tetrahymenidae</taxon>
        <taxon>Tetrahymena</taxon>
    </lineage>
</organism>
<dbReference type="PROSITE" id="PS01184">
    <property type="entry name" value="UBIE_2"/>
    <property type="match status" value="1"/>
</dbReference>
<evidence type="ECO:0000313" key="6">
    <source>
        <dbReference type="Proteomes" id="UP000009168"/>
    </source>
</evidence>
<evidence type="ECO:0000256" key="1">
    <source>
        <dbReference type="ARBA" id="ARBA00022603"/>
    </source>
</evidence>
<dbReference type="EC" id="2.1.1.201" evidence="4"/>
<comment type="pathway">
    <text evidence="4">Cofactor biosynthesis; ubiquinone biosynthesis.</text>
</comment>
<dbReference type="PROSITE" id="PS51608">
    <property type="entry name" value="SAM_MT_UBIE"/>
    <property type="match status" value="1"/>
</dbReference>
<dbReference type="Proteomes" id="UP000009168">
    <property type="component" value="Unassembled WGS sequence"/>
</dbReference>
<dbReference type="PANTHER" id="PTHR43591">
    <property type="entry name" value="METHYLTRANSFERASE"/>
    <property type="match status" value="1"/>
</dbReference>
<keyword evidence="2 4" id="KW-0808">Transferase</keyword>
<dbReference type="HAMAP" id="MF_01813">
    <property type="entry name" value="MenG_UbiE_methyltr"/>
    <property type="match status" value="1"/>
</dbReference>
<feature type="binding site" evidence="4">
    <location>
        <begin position="170"/>
        <end position="171"/>
    </location>
    <ligand>
        <name>S-adenosyl-L-methionine</name>
        <dbReference type="ChEBI" id="CHEBI:59789"/>
    </ligand>
</feature>
<dbReference type="AlphaFoldDB" id="W7X2L6"/>
<dbReference type="PROSITE" id="PS01183">
    <property type="entry name" value="UBIE_1"/>
    <property type="match status" value="1"/>
</dbReference>
<name>W7X2L6_TETTS</name>
<dbReference type="InterPro" id="IPR023576">
    <property type="entry name" value="UbiE/COQ5_MeTrFase_CS"/>
</dbReference>
<dbReference type="OrthoDB" id="6329284at2759"/>
<gene>
    <name evidence="5" type="ORF">TTHERM_000133669</name>
</gene>
<evidence type="ECO:0000256" key="2">
    <source>
        <dbReference type="ARBA" id="ARBA00022679"/>
    </source>
</evidence>
<dbReference type="NCBIfam" id="TIGR01934">
    <property type="entry name" value="MenG_MenH_UbiE"/>
    <property type="match status" value="1"/>
</dbReference>
<comment type="function">
    <text evidence="4">Methyltransferase required for the conversion of 2-polyprenyl-6-methoxy-1,4-benzoquinol (DDMQH2) to 2-polyprenyl-3-methyl-6-methoxy-1,4-benzoquinol (DMQH2).</text>
</comment>
<dbReference type="FunCoup" id="W7X2L6">
    <property type="interactions" value="303"/>
</dbReference>
<keyword evidence="1 4" id="KW-0489">Methyltransferase</keyword>
<comment type="caution">
    <text evidence="4">Lacks conserved residue(s) required for the propagation of feature annotation.</text>
</comment>
<dbReference type="Gene3D" id="3.40.50.150">
    <property type="entry name" value="Vaccinia Virus protein VP39"/>
    <property type="match status" value="1"/>
</dbReference>
<evidence type="ECO:0000256" key="4">
    <source>
        <dbReference type="HAMAP-Rule" id="MF_03191"/>
    </source>
</evidence>
<comment type="subcellular location">
    <subcellularLocation>
        <location evidence="4">Mitochondrion inner membrane</location>
        <topology evidence="4">Peripheral membrane protein</topology>
        <orientation evidence="4">Matrix side</orientation>
    </subcellularLocation>
</comment>
<dbReference type="Pfam" id="PF01209">
    <property type="entry name" value="Ubie_methyltran"/>
    <property type="match status" value="1"/>
</dbReference>
<feature type="binding site" evidence="4">
    <location>
        <position position="113"/>
    </location>
    <ligand>
        <name>S-adenosyl-L-methionine</name>
        <dbReference type="ChEBI" id="CHEBI:59789"/>
    </ligand>
</feature>
<protein>
    <recommendedName>
        <fullName evidence="4">2-methoxy-6-polyprenyl-1,4-benzoquinol methylase, mitochondrial</fullName>
        <ecNumber evidence="4">2.1.1.201</ecNumber>
    </recommendedName>
    <alternativeName>
        <fullName evidence="4">Ubiquinone biosynthesis methyltransferase COQ5</fullName>
    </alternativeName>
</protein>
<evidence type="ECO:0000313" key="5">
    <source>
        <dbReference type="EMBL" id="EWS73500.1"/>
    </source>
</evidence>
<keyword evidence="5" id="KW-0830">Ubiquinone</keyword>
<comment type="similarity">
    <text evidence="4">Belongs to the class I-like SAM-binding methyltransferase superfamily. MenG/UbiE family.</text>
</comment>
<keyword evidence="4" id="KW-0472">Membrane</keyword>
<dbReference type="PANTHER" id="PTHR43591:SF24">
    <property type="entry name" value="2-METHOXY-6-POLYPRENYL-1,4-BENZOQUINOL METHYLASE, MITOCHONDRIAL"/>
    <property type="match status" value="1"/>
</dbReference>
<dbReference type="GO" id="GO:0008425">
    <property type="term" value="F:2-methoxy-6-polyprenyl-1,4-benzoquinol methyltransferase activity"/>
    <property type="evidence" value="ECO:0007669"/>
    <property type="project" value="UniProtKB-UniRule"/>
</dbReference>
<comment type="subunit">
    <text evidence="4">Component of a multi-subunit COQ enzyme complex.</text>
</comment>
<feature type="binding site" evidence="4">
    <location>
        <position position="141"/>
    </location>
    <ligand>
        <name>S-adenosyl-L-methionine</name>
        <dbReference type="ChEBI" id="CHEBI:59789"/>
    </ligand>
</feature>
<reference evidence="6" key="1">
    <citation type="journal article" date="2006" name="PLoS Biol.">
        <title>Macronuclear genome sequence of the ciliate Tetrahymena thermophila, a model eukaryote.</title>
        <authorList>
            <person name="Eisen J.A."/>
            <person name="Coyne R.S."/>
            <person name="Wu M."/>
            <person name="Wu D."/>
            <person name="Thiagarajan M."/>
            <person name="Wortman J.R."/>
            <person name="Badger J.H."/>
            <person name="Ren Q."/>
            <person name="Amedeo P."/>
            <person name="Jones K.M."/>
            <person name="Tallon L.J."/>
            <person name="Delcher A.L."/>
            <person name="Salzberg S.L."/>
            <person name="Silva J.C."/>
            <person name="Haas B.J."/>
            <person name="Majoros W.H."/>
            <person name="Farzad M."/>
            <person name="Carlton J.M."/>
            <person name="Smith R.K. Jr."/>
            <person name="Garg J."/>
            <person name="Pearlman R.E."/>
            <person name="Karrer K.M."/>
            <person name="Sun L."/>
            <person name="Manning G."/>
            <person name="Elde N.C."/>
            <person name="Turkewitz A.P."/>
            <person name="Asai D.J."/>
            <person name="Wilkes D.E."/>
            <person name="Wang Y."/>
            <person name="Cai H."/>
            <person name="Collins K."/>
            <person name="Stewart B.A."/>
            <person name="Lee S.R."/>
            <person name="Wilamowska K."/>
            <person name="Weinberg Z."/>
            <person name="Ruzzo W.L."/>
            <person name="Wloga D."/>
            <person name="Gaertig J."/>
            <person name="Frankel J."/>
            <person name="Tsao C.-C."/>
            <person name="Gorovsky M.A."/>
            <person name="Keeling P.J."/>
            <person name="Waller R.F."/>
            <person name="Patron N.J."/>
            <person name="Cherry J.M."/>
            <person name="Stover N.A."/>
            <person name="Krieger C.J."/>
            <person name="del Toro C."/>
            <person name="Ryder H.F."/>
            <person name="Williamson S.C."/>
            <person name="Barbeau R.A."/>
            <person name="Hamilton E.P."/>
            <person name="Orias E."/>
        </authorList>
    </citation>
    <scope>NUCLEOTIDE SEQUENCE [LARGE SCALE GENOMIC DNA]</scope>
    <source>
        <strain evidence="6">SB210</strain>
    </source>
</reference>
<dbReference type="UniPathway" id="UPA00232"/>
<dbReference type="RefSeq" id="XP_012653982.1">
    <property type="nucleotide sequence ID" value="XM_012798528.1"/>
</dbReference>
<evidence type="ECO:0000256" key="3">
    <source>
        <dbReference type="ARBA" id="ARBA00022691"/>
    </source>
</evidence>
<proteinExistence type="inferred from homology"/>
<keyword evidence="4" id="KW-0999">Mitochondrion inner membrane</keyword>
<dbReference type="InParanoid" id="W7X2L6"/>
<dbReference type="GO" id="GO:0032259">
    <property type="term" value="P:methylation"/>
    <property type="evidence" value="ECO:0007669"/>
    <property type="project" value="UniProtKB-KW"/>
</dbReference>
<dbReference type="GO" id="GO:0031314">
    <property type="term" value="C:extrinsic component of mitochondrial inner membrane"/>
    <property type="evidence" value="ECO:0007669"/>
    <property type="project" value="UniProtKB-UniRule"/>
</dbReference>
<keyword evidence="4" id="KW-0496">Mitochondrion</keyword>
<dbReference type="InterPro" id="IPR004033">
    <property type="entry name" value="UbiE/COQ5_MeTrFase"/>
</dbReference>
<dbReference type="KEGG" id="tet:TTHERM_000133669"/>
<dbReference type="NCBIfam" id="NF001244">
    <property type="entry name" value="PRK00216.1-5"/>
    <property type="match status" value="1"/>
</dbReference>
<keyword evidence="3 4" id="KW-0949">S-adenosyl-L-methionine</keyword>
<sequence>MISRNIIKLNQVVLKGARCFSSNQTQNNTQTNQEANFGYKKVDINQKQSMVNQVFHSVADKYDLMNDILSLGIHRCWKEEFVNDLGVLRPTKIQEKDQVIEQPARVLDVAGGTGDIAFRILDKHKSRSSLNSKNLKVTVLDINESMLEVGKRRALEKSFSNNDIDFVCGNAEILPFEDNTFDAYTIAYGIRNVPRIEKALSEAHRVLKKGGRLMILEFSKVEQFPVSEIYKQYNMNILPLVGKYVVGDADSYQYLAESIDKFHDQQTLLRLIEEAGFKFASYKNLSFGISAIHTGFKI</sequence>
<dbReference type="GeneID" id="24437445"/>
<dbReference type="EMBL" id="GG662639">
    <property type="protein sequence ID" value="EWS73500.1"/>
    <property type="molecule type" value="Genomic_DNA"/>
</dbReference>
<accession>W7X2L6</accession>
<keyword evidence="6" id="KW-1185">Reference proteome</keyword>